<dbReference type="Pfam" id="PF01037">
    <property type="entry name" value="AsnC_trans_reg"/>
    <property type="match status" value="1"/>
</dbReference>
<dbReference type="EMBL" id="JAABLQ010000004">
    <property type="protein sequence ID" value="NBN80305.1"/>
    <property type="molecule type" value="Genomic_DNA"/>
</dbReference>
<dbReference type="GO" id="GO:0043565">
    <property type="term" value="F:sequence-specific DNA binding"/>
    <property type="evidence" value="ECO:0007669"/>
    <property type="project" value="InterPro"/>
</dbReference>
<dbReference type="PROSITE" id="PS50956">
    <property type="entry name" value="HTH_ASNC_2"/>
    <property type="match status" value="1"/>
</dbReference>
<dbReference type="CDD" id="cd00090">
    <property type="entry name" value="HTH_ARSR"/>
    <property type="match status" value="1"/>
</dbReference>
<dbReference type="FunFam" id="1.10.10.10:FF:000186">
    <property type="entry name" value="AsnC family transcriptional regulator"/>
    <property type="match status" value="1"/>
</dbReference>
<dbReference type="PANTHER" id="PTHR30154">
    <property type="entry name" value="LEUCINE-RESPONSIVE REGULATORY PROTEIN"/>
    <property type="match status" value="1"/>
</dbReference>
<dbReference type="SUPFAM" id="SSF54909">
    <property type="entry name" value="Dimeric alpha+beta barrel"/>
    <property type="match status" value="1"/>
</dbReference>
<name>A0A7X5F7J3_9HYPH</name>
<dbReference type="SMART" id="SM00344">
    <property type="entry name" value="HTH_ASNC"/>
    <property type="match status" value="1"/>
</dbReference>
<dbReference type="InterPro" id="IPR011008">
    <property type="entry name" value="Dimeric_a/b-barrel"/>
</dbReference>
<accession>A0A7X5F7J3</accession>
<protein>
    <submittedName>
        <fullName evidence="1">Winged helix-turn-helix transcriptional regulator</fullName>
    </submittedName>
</protein>
<dbReference type="SUPFAM" id="SSF46785">
    <property type="entry name" value="Winged helix' DNA-binding domain"/>
    <property type="match status" value="1"/>
</dbReference>
<dbReference type="InterPro" id="IPR019885">
    <property type="entry name" value="Tscrpt_reg_HTH_AsnC-type_CS"/>
</dbReference>
<dbReference type="InterPro" id="IPR036388">
    <property type="entry name" value="WH-like_DNA-bd_sf"/>
</dbReference>
<keyword evidence="2" id="KW-1185">Reference proteome</keyword>
<dbReference type="Gene3D" id="1.10.10.10">
    <property type="entry name" value="Winged helix-like DNA-binding domain superfamily/Winged helix DNA-binding domain"/>
    <property type="match status" value="1"/>
</dbReference>
<dbReference type="AlphaFoldDB" id="A0A7X5F7J3"/>
<sequence length="152" mass="16934">MPPLDTKDRQIIRALQEDGRLTNQDLAEKVNLSPSPCLRRVRLLEERGVITGYAAKVDAAACGLEITAFIRISLQRHEGANVSDFEARVRRIPEILACYLMTGEADYLLRVVVADLKAYEAFVRDQLHHIPGIASINTSLVYGVVKETSVFP</sequence>
<reference evidence="2" key="1">
    <citation type="submission" date="2020-01" db="EMBL/GenBank/DDBJ databases">
        <authorList>
            <person name="Fang Y."/>
            <person name="Sun R."/>
            <person name="Nie L."/>
            <person name="He J."/>
            <person name="Hao L."/>
            <person name="Wang L."/>
            <person name="Su S."/>
            <person name="Lv E."/>
            <person name="Zhang Z."/>
            <person name="Xie R."/>
            <person name="Liu H."/>
        </authorList>
    </citation>
    <scope>NUCLEOTIDE SEQUENCE [LARGE SCALE GENOMIC DNA]</scope>
    <source>
        <strain evidence="2">XCT-53</strain>
    </source>
</reference>
<dbReference type="InterPro" id="IPR019888">
    <property type="entry name" value="Tscrpt_reg_AsnC-like"/>
</dbReference>
<dbReference type="GO" id="GO:0006355">
    <property type="term" value="P:regulation of DNA-templated transcription"/>
    <property type="evidence" value="ECO:0007669"/>
    <property type="project" value="UniProtKB-ARBA"/>
</dbReference>
<dbReference type="PROSITE" id="PS00519">
    <property type="entry name" value="HTH_ASNC_1"/>
    <property type="match status" value="1"/>
</dbReference>
<dbReference type="Gene3D" id="3.30.70.920">
    <property type="match status" value="1"/>
</dbReference>
<dbReference type="GO" id="GO:0043200">
    <property type="term" value="P:response to amino acid"/>
    <property type="evidence" value="ECO:0007669"/>
    <property type="project" value="TreeGrafter"/>
</dbReference>
<organism evidence="1 2">
    <name type="scientific">Pannonibacter tanglangensis</name>
    <dbReference type="NCBI Taxonomy" id="2750084"/>
    <lineage>
        <taxon>Bacteria</taxon>
        <taxon>Pseudomonadati</taxon>
        <taxon>Pseudomonadota</taxon>
        <taxon>Alphaproteobacteria</taxon>
        <taxon>Hyphomicrobiales</taxon>
        <taxon>Stappiaceae</taxon>
        <taxon>Pannonibacter</taxon>
    </lineage>
</organism>
<dbReference type="Pfam" id="PF13412">
    <property type="entry name" value="HTH_24"/>
    <property type="match status" value="1"/>
</dbReference>
<dbReference type="Proteomes" id="UP000586722">
    <property type="component" value="Unassembled WGS sequence"/>
</dbReference>
<dbReference type="InterPro" id="IPR019887">
    <property type="entry name" value="Tscrpt_reg_AsnC/Lrp_C"/>
</dbReference>
<dbReference type="InterPro" id="IPR036390">
    <property type="entry name" value="WH_DNA-bd_sf"/>
</dbReference>
<dbReference type="InterPro" id="IPR000485">
    <property type="entry name" value="AsnC-type_HTH_dom"/>
</dbReference>
<dbReference type="InterPro" id="IPR011991">
    <property type="entry name" value="ArsR-like_HTH"/>
</dbReference>
<evidence type="ECO:0000313" key="2">
    <source>
        <dbReference type="Proteomes" id="UP000586722"/>
    </source>
</evidence>
<evidence type="ECO:0000313" key="1">
    <source>
        <dbReference type="EMBL" id="NBN80305.1"/>
    </source>
</evidence>
<proteinExistence type="predicted"/>
<comment type="caution">
    <text evidence="1">The sequence shown here is derived from an EMBL/GenBank/DDBJ whole genome shotgun (WGS) entry which is preliminary data.</text>
</comment>
<dbReference type="GO" id="GO:0005829">
    <property type="term" value="C:cytosol"/>
    <property type="evidence" value="ECO:0007669"/>
    <property type="project" value="TreeGrafter"/>
</dbReference>
<dbReference type="RefSeq" id="WP_161677793.1">
    <property type="nucleotide sequence ID" value="NZ_JAABLP010000006.1"/>
</dbReference>
<gene>
    <name evidence="1" type="ORF">GWI72_18655</name>
</gene>
<dbReference type="PRINTS" id="PR00033">
    <property type="entry name" value="HTHASNC"/>
</dbReference>
<dbReference type="PANTHER" id="PTHR30154:SF34">
    <property type="entry name" value="TRANSCRIPTIONAL REGULATOR AZLB"/>
    <property type="match status" value="1"/>
</dbReference>